<evidence type="ECO:0000313" key="7">
    <source>
        <dbReference type="EMBL" id="KAJ7726552.1"/>
    </source>
</evidence>
<gene>
    <name evidence="7" type="ORF">DFH07DRAFT_1000740</name>
</gene>
<proteinExistence type="inferred from homology"/>
<comment type="similarity">
    <text evidence="2">Belongs to the glycosyl hydrolase 13 family.</text>
</comment>
<accession>A0AAD7HRG5</accession>
<dbReference type="GO" id="GO:0005975">
    <property type="term" value="P:carbohydrate metabolic process"/>
    <property type="evidence" value="ECO:0007669"/>
    <property type="project" value="InterPro"/>
</dbReference>
<dbReference type="Gene3D" id="3.20.20.80">
    <property type="entry name" value="Glycosidases"/>
    <property type="match status" value="1"/>
</dbReference>
<dbReference type="PANTHER" id="PTHR10357">
    <property type="entry name" value="ALPHA-AMYLASE FAMILY MEMBER"/>
    <property type="match status" value="1"/>
</dbReference>
<dbReference type="EMBL" id="JARJLG010000218">
    <property type="protein sequence ID" value="KAJ7726552.1"/>
    <property type="molecule type" value="Genomic_DNA"/>
</dbReference>
<organism evidence="7 8">
    <name type="scientific">Mycena maculata</name>
    <dbReference type="NCBI Taxonomy" id="230809"/>
    <lineage>
        <taxon>Eukaryota</taxon>
        <taxon>Fungi</taxon>
        <taxon>Dikarya</taxon>
        <taxon>Basidiomycota</taxon>
        <taxon>Agaricomycotina</taxon>
        <taxon>Agaricomycetes</taxon>
        <taxon>Agaricomycetidae</taxon>
        <taxon>Agaricales</taxon>
        <taxon>Marasmiineae</taxon>
        <taxon>Mycenaceae</taxon>
        <taxon>Mycena</taxon>
    </lineage>
</organism>
<feature type="compositionally biased region" description="Basic residues" evidence="5">
    <location>
        <begin position="179"/>
        <end position="189"/>
    </location>
</feature>
<keyword evidence="8" id="KW-1185">Reference proteome</keyword>
<comment type="caution">
    <text evidence="7">The sequence shown here is derived from an EMBL/GenBank/DDBJ whole genome shotgun (WGS) entry which is preliminary data.</text>
</comment>
<protein>
    <recommendedName>
        <fullName evidence="6">Glycosyl hydrolase family 13 catalytic domain-containing protein</fullName>
    </recommendedName>
</protein>
<dbReference type="Proteomes" id="UP001215280">
    <property type="component" value="Unassembled WGS sequence"/>
</dbReference>
<sequence length="200" mass="21884">MQPSYAEFRFRFSAFNNSLSNLSALASLAPDGPSSTAPLTATFLENENHDQPRFVSYTSDNALTKNAMAWPFVTDGIPIIYYGQEQGYAGSAEPYNRRRALSGYMTEEPLVAHAQSLTAVCKVAIAGNASFLAGPARWISQSDPSTLMLSKPPLTTLLTNIGTTGTRRRGVSPRDCTRRTRRSRVRRWRSTGGWGAGRDG</sequence>
<dbReference type="PANTHER" id="PTHR10357:SF215">
    <property type="entry name" value="ALPHA-AMYLASE 1"/>
    <property type="match status" value="1"/>
</dbReference>
<evidence type="ECO:0000256" key="5">
    <source>
        <dbReference type="SAM" id="MobiDB-lite"/>
    </source>
</evidence>
<keyword evidence="3" id="KW-0479">Metal-binding</keyword>
<evidence type="ECO:0000259" key="6">
    <source>
        <dbReference type="Pfam" id="PF00128"/>
    </source>
</evidence>
<name>A0AAD7HRG5_9AGAR</name>
<feature type="region of interest" description="Disordered" evidence="5">
    <location>
        <begin position="164"/>
        <end position="200"/>
    </location>
</feature>
<reference evidence="7" key="1">
    <citation type="submission" date="2023-03" db="EMBL/GenBank/DDBJ databases">
        <title>Massive genome expansion in bonnet fungi (Mycena s.s.) driven by repeated elements and novel gene families across ecological guilds.</title>
        <authorList>
            <consortium name="Lawrence Berkeley National Laboratory"/>
            <person name="Harder C.B."/>
            <person name="Miyauchi S."/>
            <person name="Viragh M."/>
            <person name="Kuo A."/>
            <person name="Thoen E."/>
            <person name="Andreopoulos B."/>
            <person name="Lu D."/>
            <person name="Skrede I."/>
            <person name="Drula E."/>
            <person name="Henrissat B."/>
            <person name="Morin E."/>
            <person name="Kohler A."/>
            <person name="Barry K."/>
            <person name="LaButti K."/>
            <person name="Morin E."/>
            <person name="Salamov A."/>
            <person name="Lipzen A."/>
            <person name="Mereny Z."/>
            <person name="Hegedus B."/>
            <person name="Baldrian P."/>
            <person name="Stursova M."/>
            <person name="Weitz H."/>
            <person name="Taylor A."/>
            <person name="Grigoriev I.V."/>
            <person name="Nagy L.G."/>
            <person name="Martin F."/>
            <person name="Kauserud H."/>
        </authorList>
    </citation>
    <scope>NUCLEOTIDE SEQUENCE</scope>
    <source>
        <strain evidence="7">CBHHK188m</strain>
    </source>
</reference>
<dbReference type="GO" id="GO:0046872">
    <property type="term" value="F:metal ion binding"/>
    <property type="evidence" value="ECO:0007669"/>
    <property type="project" value="UniProtKB-KW"/>
</dbReference>
<evidence type="ECO:0000256" key="2">
    <source>
        <dbReference type="ARBA" id="ARBA00008061"/>
    </source>
</evidence>
<dbReference type="InterPro" id="IPR006047">
    <property type="entry name" value="GH13_cat_dom"/>
</dbReference>
<dbReference type="AlphaFoldDB" id="A0AAD7HRG5"/>
<dbReference type="SUPFAM" id="SSF51445">
    <property type="entry name" value="(Trans)glycosidases"/>
    <property type="match status" value="1"/>
</dbReference>
<feature type="domain" description="Glycosyl hydrolase family 13 catalytic" evidence="6">
    <location>
        <begin position="46"/>
        <end position="92"/>
    </location>
</feature>
<evidence type="ECO:0000256" key="4">
    <source>
        <dbReference type="ARBA" id="ARBA00022729"/>
    </source>
</evidence>
<keyword evidence="4" id="KW-0732">Signal</keyword>
<evidence type="ECO:0000256" key="3">
    <source>
        <dbReference type="ARBA" id="ARBA00022723"/>
    </source>
</evidence>
<evidence type="ECO:0000313" key="8">
    <source>
        <dbReference type="Proteomes" id="UP001215280"/>
    </source>
</evidence>
<evidence type="ECO:0000256" key="1">
    <source>
        <dbReference type="ARBA" id="ARBA00001913"/>
    </source>
</evidence>
<comment type="cofactor">
    <cofactor evidence="1">
        <name>Ca(2+)</name>
        <dbReference type="ChEBI" id="CHEBI:29108"/>
    </cofactor>
</comment>
<dbReference type="Pfam" id="PF00128">
    <property type="entry name" value="Alpha-amylase"/>
    <property type="match status" value="1"/>
</dbReference>
<dbReference type="InterPro" id="IPR017853">
    <property type="entry name" value="GH"/>
</dbReference>